<dbReference type="GO" id="GO:0005886">
    <property type="term" value="C:plasma membrane"/>
    <property type="evidence" value="ECO:0007669"/>
    <property type="project" value="UniProtKB-SubCell"/>
</dbReference>
<keyword evidence="7" id="KW-0675">Receptor</keyword>
<protein>
    <recommendedName>
        <fullName evidence="11">G-protein coupled receptors family 1 profile domain-containing protein</fullName>
    </recommendedName>
</protein>
<evidence type="ECO:0000256" key="2">
    <source>
        <dbReference type="ARBA" id="ARBA00022475"/>
    </source>
</evidence>
<evidence type="ECO:0000256" key="8">
    <source>
        <dbReference type="ARBA" id="ARBA00023180"/>
    </source>
</evidence>
<feature type="domain" description="G-protein coupled receptors family 1 profile" evidence="11">
    <location>
        <begin position="138"/>
        <end position="383"/>
    </location>
</feature>
<dbReference type="CDD" id="cd00637">
    <property type="entry name" value="7tm_classA_rhodopsin-like"/>
    <property type="match status" value="1"/>
</dbReference>
<dbReference type="EMBL" id="CALNXJ010000044">
    <property type="protein sequence ID" value="CAH3148106.1"/>
    <property type="molecule type" value="Genomic_DNA"/>
</dbReference>
<feature type="transmembrane region" description="Helical" evidence="10">
    <location>
        <begin position="331"/>
        <end position="355"/>
    </location>
</feature>
<name>A0AAU9XGW1_9CNID</name>
<comment type="caution">
    <text evidence="12">The sequence shown here is derived from an EMBL/GenBank/DDBJ whole genome shotgun (WGS) entry which is preliminary data.</text>
</comment>
<feature type="transmembrane region" description="Helical" evidence="10">
    <location>
        <begin position="199"/>
        <end position="217"/>
    </location>
</feature>
<keyword evidence="9" id="KW-0807">Transducer</keyword>
<dbReference type="GO" id="GO:0004930">
    <property type="term" value="F:G protein-coupled receptor activity"/>
    <property type="evidence" value="ECO:0007669"/>
    <property type="project" value="UniProtKB-KW"/>
</dbReference>
<dbReference type="PROSITE" id="PS50262">
    <property type="entry name" value="G_PROTEIN_RECEP_F1_2"/>
    <property type="match status" value="1"/>
</dbReference>
<evidence type="ECO:0000256" key="3">
    <source>
        <dbReference type="ARBA" id="ARBA00022692"/>
    </source>
</evidence>
<evidence type="ECO:0000256" key="1">
    <source>
        <dbReference type="ARBA" id="ARBA00004651"/>
    </source>
</evidence>
<keyword evidence="8" id="KW-0325">Glycoprotein</keyword>
<dbReference type="PRINTS" id="PR00237">
    <property type="entry name" value="GPCRRHODOPSN"/>
</dbReference>
<proteinExistence type="predicted"/>
<sequence>MHFSPGALCCRRNAFQIFDFHEIKRRHVFLVILISWAIPVITTLTFFRMNWLRPRKTCDDEEYKIPLLVLNFAINPTDDLLFAYEFYKRDIKKEMTKCIFCFKSSAKIYPHSFPLNDHKMETWFSILGWSLSILTITGNGFIICLVRRRRRLRTRTNAFVVSLAAADFCVGLSTFPPLYVCEEIVGCDPKAFLASGVDYLRWFFGYASVTNLCSLVLERYVAVVKPLRYWTFMTRKRVLQMFVISWTIPVVLVLVFLLNGLVFRETLLFKVLILILMSFLEFLPCCSLIFCFASMYYVVYKHERAARILAKQLRFNQRFCFKIQEKSAVKIMASVIGLFLVTYSFALRCSFIYILNDDKKPCDDQEYKIPLLVLNSVVNPFAYAVFKRDINMEMTRYICCVMCKKRNRTEPIDENNSFILRSCNA</sequence>
<dbReference type="Proteomes" id="UP001159428">
    <property type="component" value="Unassembled WGS sequence"/>
</dbReference>
<evidence type="ECO:0000256" key="9">
    <source>
        <dbReference type="ARBA" id="ARBA00023224"/>
    </source>
</evidence>
<dbReference type="PANTHER" id="PTHR24246">
    <property type="entry name" value="OLFACTORY RECEPTOR AND ADENOSINE RECEPTOR"/>
    <property type="match status" value="1"/>
</dbReference>
<accession>A0AAU9XGW1</accession>
<keyword evidence="3 10" id="KW-0812">Transmembrane</keyword>
<feature type="transmembrane region" description="Helical" evidence="10">
    <location>
        <begin position="238"/>
        <end position="259"/>
    </location>
</feature>
<feature type="transmembrane region" description="Helical" evidence="10">
    <location>
        <begin position="271"/>
        <end position="299"/>
    </location>
</feature>
<feature type="transmembrane region" description="Helical" evidence="10">
    <location>
        <begin position="28"/>
        <end position="47"/>
    </location>
</feature>
<feature type="transmembrane region" description="Helical" evidence="10">
    <location>
        <begin position="367"/>
        <end position="386"/>
    </location>
</feature>
<dbReference type="SUPFAM" id="SSF81321">
    <property type="entry name" value="Family A G protein-coupled receptor-like"/>
    <property type="match status" value="1"/>
</dbReference>
<evidence type="ECO:0000313" key="12">
    <source>
        <dbReference type="EMBL" id="CAH3148106.1"/>
    </source>
</evidence>
<dbReference type="AlphaFoldDB" id="A0AAU9XGW1"/>
<evidence type="ECO:0000256" key="10">
    <source>
        <dbReference type="SAM" id="Phobius"/>
    </source>
</evidence>
<comment type="subcellular location">
    <subcellularLocation>
        <location evidence="1">Cell membrane</location>
        <topology evidence="1">Multi-pass membrane protein</topology>
    </subcellularLocation>
</comment>
<evidence type="ECO:0000259" key="11">
    <source>
        <dbReference type="PROSITE" id="PS50262"/>
    </source>
</evidence>
<dbReference type="Gene3D" id="1.20.1070.10">
    <property type="entry name" value="Rhodopsin 7-helix transmembrane proteins"/>
    <property type="match status" value="1"/>
</dbReference>
<gene>
    <name evidence="12" type="ORF">PMEA_00023700</name>
</gene>
<evidence type="ECO:0000256" key="6">
    <source>
        <dbReference type="ARBA" id="ARBA00023136"/>
    </source>
</evidence>
<dbReference type="PANTHER" id="PTHR24246:SF27">
    <property type="entry name" value="ADENOSINE RECEPTOR, ISOFORM A"/>
    <property type="match status" value="1"/>
</dbReference>
<feature type="transmembrane region" description="Helical" evidence="10">
    <location>
        <begin position="123"/>
        <end position="146"/>
    </location>
</feature>
<reference evidence="12 13" key="1">
    <citation type="submission" date="2022-05" db="EMBL/GenBank/DDBJ databases">
        <authorList>
            <consortium name="Genoscope - CEA"/>
            <person name="William W."/>
        </authorList>
    </citation>
    <scope>NUCLEOTIDE SEQUENCE [LARGE SCALE GENOMIC DNA]</scope>
</reference>
<keyword evidence="13" id="KW-1185">Reference proteome</keyword>
<evidence type="ECO:0000256" key="5">
    <source>
        <dbReference type="ARBA" id="ARBA00023040"/>
    </source>
</evidence>
<organism evidence="12 13">
    <name type="scientific">Pocillopora meandrina</name>
    <dbReference type="NCBI Taxonomy" id="46732"/>
    <lineage>
        <taxon>Eukaryota</taxon>
        <taxon>Metazoa</taxon>
        <taxon>Cnidaria</taxon>
        <taxon>Anthozoa</taxon>
        <taxon>Hexacorallia</taxon>
        <taxon>Scleractinia</taxon>
        <taxon>Astrocoeniina</taxon>
        <taxon>Pocilloporidae</taxon>
        <taxon>Pocillopora</taxon>
    </lineage>
</organism>
<keyword evidence="2" id="KW-1003">Cell membrane</keyword>
<evidence type="ECO:0000313" key="13">
    <source>
        <dbReference type="Proteomes" id="UP001159428"/>
    </source>
</evidence>
<evidence type="ECO:0000256" key="4">
    <source>
        <dbReference type="ARBA" id="ARBA00022989"/>
    </source>
</evidence>
<dbReference type="Pfam" id="PF00001">
    <property type="entry name" value="7tm_1"/>
    <property type="match status" value="1"/>
</dbReference>
<dbReference type="InterPro" id="IPR000276">
    <property type="entry name" value="GPCR_Rhodpsn"/>
</dbReference>
<keyword evidence="5" id="KW-0297">G-protein coupled receptor</keyword>
<keyword evidence="4 10" id="KW-1133">Transmembrane helix</keyword>
<dbReference type="InterPro" id="IPR017452">
    <property type="entry name" value="GPCR_Rhodpsn_7TM"/>
</dbReference>
<feature type="transmembrane region" description="Helical" evidence="10">
    <location>
        <begin position="158"/>
        <end position="179"/>
    </location>
</feature>
<evidence type="ECO:0000256" key="7">
    <source>
        <dbReference type="ARBA" id="ARBA00023170"/>
    </source>
</evidence>
<keyword evidence="6 10" id="KW-0472">Membrane</keyword>